<proteinExistence type="predicted"/>
<name>A0A8T2R2Y7_CERRI</name>
<dbReference type="Gene3D" id="2.30.180.10">
    <property type="entry name" value="FAS1 domain"/>
    <property type="match status" value="1"/>
</dbReference>
<sequence>MHSATNGAREWTKKRRCGTAIGLLACSTLFALLAPFQAAEAAYDLSLVLPSTYSTFLAAANAVDITPYTIPALYTIFAPLNSAFERLGCLTDFTANKTLTAAIVKYHMVNYPHDYARCIELATSRNPWVPRTFFNNYQLQVFFQVDKSLIFINNQSWIVAPEVTNDGTLSVHGIDTVLIPPNVKMPSNCKYY</sequence>
<dbReference type="Pfam" id="PF02469">
    <property type="entry name" value="Fasciclin"/>
    <property type="match status" value="1"/>
</dbReference>
<dbReference type="OrthoDB" id="286301at2759"/>
<evidence type="ECO:0000313" key="2">
    <source>
        <dbReference type="EMBL" id="KAH7290340.1"/>
    </source>
</evidence>
<dbReference type="OMA" id="NERSWII"/>
<dbReference type="AlphaFoldDB" id="A0A8T2R2Y7"/>
<comment type="caution">
    <text evidence="2">The sequence shown here is derived from an EMBL/GenBank/DDBJ whole genome shotgun (WGS) entry which is preliminary data.</text>
</comment>
<organism evidence="2 3">
    <name type="scientific">Ceratopteris richardii</name>
    <name type="common">Triangle waterfern</name>
    <dbReference type="NCBI Taxonomy" id="49495"/>
    <lineage>
        <taxon>Eukaryota</taxon>
        <taxon>Viridiplantae</taxon>
        <taxon>Streptophyta</taxon>
        <taxon>Embryophyta</taxon>
        <taxon>Tracheophyta</taxon>
        <taxon>Polypodiopsida</taxon>
        <taxon>Polypodiidae</taxon>
        <taxon>Polypodiales</taxon>
        <taxon>Pteridineae</taxon>
        <taxon>Pteridaceae</taxon>
        <taxon>Parkerioideae</taxon>
        <taxon>Ceratopteris</taxon>
    </lineage>
</organism>
<evidence type="ECO:0000259" key="1">
    <source>
        <dbReference type="PROSITE" id="PS50213"/>
    </source>
</evidence>
<dbReference type="PROSITE" id="PS50213">
    <property type="entry name" value="FAS1"/>
    <property type="match status" value="1"/>
</dbReference>
<dbReference type="SMART" id="SM00554">
    <property type="entry name" value="FAS1"/>
    <property type="match status" value="1"/>
</dbReference>
<dbReference type="PANTHER" id="PTHR10900">
    <property type="entry name" value="PERIOSTIN-RELATED"/>
    <property type="match status" value="1"/>
</dbReference>
<dbReference type="PANTHER" id="PTHR10900:SF77">
    <property type="entry name" value="FI19380P1"/>
    <property type="match status" value="1"/>
</dbReference>
<dbReference type="EMBL" id="CM035435">
    <property type="protein sequence ID" value="KAH7290340.1"/>
    <property type="molecule type" value="Genomic_DNA"/>
</dbReference>
<dbReference type="SUPFAM" id="SSF82153">
    <property type="entry name" value="FAS1 domain"/>
    <property type="match status" value="1"/>
</dbReference>
<accession>A0A8T2R2Y7</accession>
<reference evidence="2" key="1">
    <citation type="submission" date="2021-08" db="EMBL/GenBank/DDBJ databases">
        <title>WGS assembly of Ceratopteris richardii.</title>
        <authorList>
            <person name="Marchant D.B."/>
            <person name="Chen G."/>
            <person name="Jenkins J."/>
            <person name="Shu S."/>
            <person name="Leebens-Mack J."/>
            <person name="Grimwood J."/>
            <person name="Schmutz J."/>
            <person name="Soltis P."/>
            <person name="Soltis D."/>
            <person name="Chen Z.-H."/>
        </authorList>
    </citation>
    <scope>NUCLEOTIDE SEQUENCE</scope>
    <source>
        <strain evidence="2">Whitten #5841</strain>
        <tissue evidence="2">Leaf</tissue>
    </source>
</reference>
<dbReference type="InterPro" id="IPR050904">
    <property type="entry name" value="Adhesion/Biosynth-related"/>
</dbReference>
<evidence type="ECO:0000313" key="3">
    <source>
        <dbReference type="Proteomes" id="UP000825935"/>
    </source>
</evidence>
<keyword evidence="3" id="KW-1185">Reference proteome</keyword>
<protein>
    <recommendedName>
        <fullName evidence="1">FAS1 domain-containing protein</fullName>
    </recommendedName>
</protein>
<dbReference type="InterPro" id="IPR036378">
    <property type="entry name" value="FAS1_dom_sf"/>
</dbReference>
<feature type="domain" description="FAS1" evidence="1">
    <location>
        <begin position="40"/>
        <end position="178"/>
    </location>
</feature>
<gene>
    <name evidence="2" type="ORF">KP509_30G043400</name>
</gene>
<dbReference type="Proteomes" id="UP000825935">
    <property type="component" value="Chromosome 30"/>
</dbReference>
<dbReference type="InterPro" id="IPR000782">
    <property type="entry name" value="FAS1_domain"/>
</dbReference>